<protein>
    <recommendedName>
        <fullName evidence="2">SKP1 component POZ domain-containing protein</fullName>
    </recommendedName>
</protein>
<dbReference type="InterPro" id="IPR016073">
    <property type="entry name" value="Skp1_comp_POZ"/>
</dbReference>
<dbReference type="Gramene" id="ONK65441">
    <property type="protein sequence ID" value="ONK65441"/>
    <property type="gene ID" value="A4U43_C07F37150"/>
</dbReference>
<proteinExistence type="predicted"/>
<dbReference type="Pfam" id="PF03931">
    <property type="entry name" value="Skp1_POZ"/>
    <property type="match status" value="1"/>
</dbReference>
<keyword evidence="4" id="KW-1185">Reference proteome</keyword>
<comment type="pathway">
    <text evidence="1">Protein modification; protein ubiquitination.</text>
</comment>
<dbReference type="OMA" id="IMNLYRS"/>
<dbReference type="Proteomes" id="UP000243459">
    <property type="component" value="Chromosome 7"/>
</dbReference>
<evidence type="ECO:0000259" key="2">
    <source>
        <dbReference type="Pfam" id="PF03931"/>
    </source>
</evidence>
<dbReference type="EMBL" id="CM007387">
    <property type="protein sequence ID" value="ONK65441.1"/>
    <property type="molecule type" value="Genomic_DNA"/>
</dbReference>
<reference evidence="4" key="1">
    <citation type="journal article" date="2017" name="Nat. Commun.">
        <title>The asparagus genome sheds light on the origin and evolution of a young Y chromosome.</title>
        <authorList>
            <person name="Harkess A."/>
            <person name="Zhou J."/>
            <person name="Xu C."/>
            <person name="Bowers J.E."/>
            <person name="Van der Hulst R."/>
            <person name="Ayyampalayam S."/>
            <person name="Mercati F."/>
            <person name="Riccardi P."/>
            <person name="McKain M.R."/>
            <person name="Kakrana A."/>
            <person name="Tang H."/>
            <person name="Ray J."/>
            <person name="Groenendijk J."/>
            <person name="Arikit S."/>
            <person name="Mathioni S.M."/>
            <person name="Nakano M."/>
            <person name="Shan H."/>
            <person name="Telgmann-Rauber A."/>
            <person name="Kanno A."/>
            <person name="Yue Z."/>
            <person name="Chen H."/>
            <person name="Li W."/>
            <person name="Chen Y."/>
            <person name="Xu X."/>
            <person name="Zhang Y."/>
            <person name="Luo S."/>
            <person name="Chen H."/>
            <person name="Gao J."/>
            <person name="Mao Z."/>
            <person name="Pires J.C."/>
            <person name="Luo M."/>
            <person name="Kudrna D."/>
            <person name="Wing R.A."/>
            <person name="Meyers B.C."/>
            <person name="Yi K."/>
            <person name="Kong H."/>
            <person name="Lavrijsen P."/>
            <person name="Sunseri F."/>
            <person name="Falavigna A."/>
            <person name="Ye Y."/>
            <person name="Leebens-Mack J.H."/>
            <person name="Chen G."/>
        </authorList>
    </citation>
    <scope>NUCLEOTIDE SEQUENCE [LARGE SCALE GENOMIC DNA]</scope>
    <source>
        <strain evidence="4">cv. DH0086</strain>
    </source>
</reference>
<evidence type="ECO:0000256" key="1">
    <source>
        <dbReference type="ARBA" id="ARBA00004906"/>
    </source>
</evidence>
<name>A0A5P1ELJ5_ASPOF</name>
<accession>A0A5P1ELJ5</accession>
<dbReference type="InterPro" id="IPR011333">
    <property type="entry name" value="SKP1/BTB/POZ_sf"/>
</dbReference>
<gene>
    <name evidence="3" type="ORF">A4U43_C07F37150</name>
</gene>
<organism evidence="3 4">
    <name type="scientific">Asparagus officinalis</name>
    <name type="common">Garden asparagus</name>
    <dbReference type="NCBI Taxonomy" id="4686"/>
    <lineage>
        <taxon>Eukaryota</taxon>
        <taxon>Viridiplantae</taxon>
        <taxon>Streptophyta</taxon>
        <taxon>Embryophyta</taxon>
        <taxon>Tracheophyta</taxon>
        <taxon>Spermatophyta</taxon>
        <taxon>Magnoliopsida</taxon>
        <taxon>Liliopsida</taxon>
        <taxon>Asparagales</taxon>
        <taxon>Asparagaceae</taxon>
        <taxon>Asparagoideae</taxon>
        <taxon>Asparagus</taxon>
    </lineage>
</organism>
<dbReference type="AlphaFoldDB" id="A0A5P1ELJ5"/>
<dbReference type="Gene3D" id="3.30.710.10">
    <property type="entry name" value="Potassium Channel Kv1.1, Chain A"/>
    <property type="match status" value="1"/>
</dbReference>
<dbReference type="GO" id="GO:0006511">
    <property type="term" value="P:ubiquitin-dependent protein catabolic process"/>
    <property type="evidence" value="ECO:0007669"/>
    <property type="project" value="InterPro"/>
</dbReference>
<evidence type="ECO:0000313" key="4">
    <source>
        <dbReference type="Proteomes" id="UP000243459"/>
    </source>
</evidence>
<feature type="domain" description="SKP1 component POZ" evidence="2">
    <location>
        <begin position="10"/>
        <end position="55"/>
    </location>
</feature>
<sequence length="96" mass="10622">MAVANDSKKTIALRSSNGEEFEIEEAVAIESQMIVNGVIEEIMNLYRSLPPRPNIVEVEAAMTIVKSIEKEDLATMESISKQMKGIEIPGELLFVL</sequence>
<evidence type="ECO:0000313" key="3">
    <source>
        <dbReference type="EMBL" id="ONK65441.1"/>
    </source>
</evidence>